<gene>
    <name evidence="4" type="ORF">GPM918_LOCUS46532</name>
    <name evidence="5" type="ORF">SRO942_LOCUS50885</name>
</gene>
<dbReference type="Gene3D" id="3.30.40.10">
    <property type="entry name" value="Zinc/RING finger domain, C3HC4 (zinc finger)"/>
    <property type="match status" value="1"/>
</dbReference>
<comment type="caution">
    <text evidence="4">The sequence shown here is derived from an EMBL/GenBank/DDBJ whole genome shotgun (WGS) entry which is preliminary data.</text>
</comment>
<keyword evidence="6" id="KW-1185">Reference proteome</keyword>
<dbReference type="GO" id="GO:0008270">
    <property type="term" value="F:zinc ion binding"/>
    <property type="evidence" value="ECO:0007669"/>
    <property type="project" value="UniProtKB-KW"/>
</dbReference>
<feature type="non-terminal residue" evidence="4">
    <location>
        <position position="1"/>
    </location>
</feature>
<dbReference type="SUPFAM" id="SSF57850">
    <property type="entry name" value="RING/U-box"/>
    <property type="match status" value="1"/>
</dbReference>
<feature type="non-terminal residue" evidence="4">
    <location>
        <position position="85"/>
    </location>
</feature>
<evidence type="ECO:0008006" key="7">
    <source>
        <dbReference type="Google" id="ProtNLM"/>
    </source>
</evidence>
<proteinExistence type="predicted"/>
<dbReference type="Proteomes" id="UP000663829">
    <property type="component" value="Unassembled WGS sequence"/>
</dbReference>
<dbReference type="EMBL" id="CAJNOQ010064893">
    <property type="protein sequence ID" value="CAF1678249.1"/>
    <property type="molecule type" value="Genomic_DNA"/>
</dbReference>
<keyword evidence="3" id="KW-0862">Zinc</keyword>
<evidence type="ECO:0000313" key="5">
    <source>
        <dbReference type="EMBL" id="CAF4671642.1"/>
    </source>
</evidence>
<evidence type="ECO:0000313" key="4">
    <source>
        <dbReference type="EMBL" id="CAF1678249.1"/>
    </source>
</evidence>
<reference evidence="4" key="1">
    <citation type="submission" date="2021-02" db="EMBL/GenBank/DDBJ databases">
        <authorList>
            <person name="Nowell W R."/>
        </authorList>
    </citation>
    <scope>NUCLEOTIDE SEQUENCE</scope>
</reference>
<sequence>CLQGCGHVYCRQCLVSYIETKYDTTLNTKALKVTCLVDSCNSLCLLRDLKALTDVNFYKLAKASFQAFIREQKDLVDCLDPECRQ</sequence>
<keyword evidence="2" id="KW-0863">Zinc-finger</keyword>
<evidence type="ECO:0000256" key="1">
    <source>
        <dbReference type="ARBA" id="ARBA00022723"/>
    </source>
</evidence>
<dbReference type="AlphaFoldDB" id="A0A816GQQ3"/>
<evidence type="ECO:0000256" key="3">
    <source>
        <dbReference type="ARBA" id="ARBA00022833"/>
    </source>
</evidence>
<dbReference type="InterPro" id="IPR013083">
    <property type="entry name" value="Znf_RING/FYVE/PHD"/>
</dbReference>
<name>A0A816GQQ3_9BILA</name>
<dbReference type="Proteomes" id="UP000681722">
    <property type="component" value="Unassembled WGS sequence"/>
</dbReference>
<protein>
    <recommendedName>
        <fullName evidence="7">RING-type domain-containing protein</fullName>
    </recommendedName>
</protein>
<keyword evidence="1" id="KW-0479">Metal-binding</keyword>
<organism evidence="4 6">
    <name type="scientific">Didymodactylos carnosus</name>
    <dbReference type="NCBI Taxonomy" id="1234261"/>
    <lineage>
        <taxon>Eukaryota</taxon>
        <taxon>Metazoa</taxon>
        <taxon>Spiralia</taxon>
        <taxon>Gnathifera</taxon>
        <taxon>Rotifera</taxon>
        <taxon>Eurotatoria</taxon>
        <taxon>Bdelloidea</taxon>
        <taxon>Philodinida</taxon>
        <taxon>Philodinidae</taxon>
        <taxon>Didymodactylos</taxon>
    </lineage>
</organism>
<dbReference type="InterPro" id="IPR017907">
    <property type="entry name" value="Znf_RING_CS"/>
</dbReference>
<dbReference type="OrthoDB" id="654191at2759"/>
<dbReference type="EMBL" id="CAJOBC010150297">
    <property type="protein sequence ID" value="CAF4671642.1"/>
    <property type="molecule type" value="Genomic_DNA"/>
</dbReference>
<accession>A0A816GQQ3</accession>
<evidence type="ECO:0000256" key="2">
    <source>
        <dbReference type="ARBA" id="ARBA00022771"/>
    </source>
</evidence>
<dbReference type="PROSITE" id="PS00518">
    <property type="entry name" value="ZF_RING_1"/>
    <property type="match status" value="1"/>
</dbReference>
<evidence type="ECO:0000313" key="6">
    <source>
        <dbReference type="Proteomes" id="UP000663829"/>
    </source>
</evidence>